<protein>
    <recommendedName>
        <fullName evidence="4">Large ribosomal subunit protein uL23</fullName>
    </recommendedName>
</protein>
<proteinExistence type="inferred from homology"/>
<accession>A0ABP8MMD4</accession>
<gene>
    <name evidence="4 5" type="primary">rplW</name>
    <name evidence="5" type="ORF">GCM10023092_10270</name>
</gene>
<name>A0ABP8MMD4_9BACT</name>
<evidence type="ECO:0000256" key="4">
    <source>
        <dbReference type="HAMAP-Rule" id="MF_01369"/>
    </source>
</evidence>
<comment type="caution">
    <text evidence="5">The sequence shown here is derived from an EMBL/GenBank/DDBJ whole genome shotgun (WGS) entry which is preliminary data.</text>
</comment>
<dbReference type="SUPFAM" id="SSF54189">
    <property type="entry name" value="Ribosomal proteins S24e, L23 and L15e"/>
    <property type="match status" value="1"/>
</dbReference>
<keyword evidence="4" id="KW-0699">rRNA-binding</keyword>
<dbReference type="RefSeq" id="WP_344823432.1">
    <property type="nucleotide sequence ID" value="NZ_BAABEZ010000013.1"/>
</dbReference>
<evidence type="ECO:0000256" key="3">
    <source>
        <dbReference type="ARBA" id="ARBA00023274"/>
    </source>
</evidence>
<dbReference type="InterPro" id="IPR012678">
    <property type="entry name" value="Ribosomal_uL23/eL15/eS24_sf"/>
</dbReference>
<comment type="function">
    <text evidence="4">One of the early assembly proteins it binds 23S rRNA. One of the proteins that surrounds the polypeptide exit tunnel on the outside of the ribosome. Forms the main docking site for trigger factor binding to the ribosome.</text>
</comment>
<dbReference type="InterPro" id="IPR013025">
    <property type="entry name" value="Ribosomal_uL23-like"/>
</dbReference>
<dbReference type="InterPro" id="IPR012677">
    <property type="entry name" value="Nucleotide-bd_a/b_plait_sf"/>
</dbReference>
<keyword evidence="2 4" id="KW-0689">Ribosomal protein</keyword>
<evidence type="ECO:0000256" key="2">
    <source>
        <dbReference type="ARBA" id="ARBA00022980"/>
    </source>
</evidence>
<dbReference type="NCBIfam" id="NF004363">
    <property type="entry name" value="PRK05738.2-4"/>
    <property type="match status" value="1"/>
</dbReference>
<dbReference type="Proteomes" id="UP001501410">
    <property type="component" value="Unassembled WGS sequence"/>
</dbReference>
<organism evidence="5 6">
    <name type="scientific">Rurimicrobium arvi</name>
    <dbReference type="NCBI Taxonomy" id="2049916"/>
    <lineage>
        <taxon>Bacteria</taxon>
        <taxon>Pseudomonadati</taxon>
        <taxon>Bacteroidota</taxon>
        <taxon>Chitinophagia</taxon>
        <taxon>Chitinophagales</taxon>
        <taxon>Chitinophagaceae</taxon>
        <taxon>Rurimicrobium</taxon>
    </lineage>
</organism>
<dbReference type="GO" id="GO:0005840">
    <property type="term" value="C:ribosome"/>
    <property type="evidence" value="ECO:0007669"/>
    <property type="project" value="UniProtKB-KW"/>
</dbReference>
<comment type="subunit">
    <text evidence="4">Part of the 50S ribosomal subunit. Contacts protein L29, and trigger factor when it is bound to the ribosome.</text>
</comment>
<keyword evidence="6" id="KW-1185">Reference proteome</keyword>
<dbReference type="EMBL" id="BAABEZ010000013">
    <property type="protein sequence ID" value="GAA4451982.1"/>
    <property type="molecule type" value="Genomic_DNA"/>
</dbReference>
<sequence>MKPANVLIKPLLTEKANSQMESARRYSFMVDRKANKLEVKKAVEAFYNVKVTDVNTSVVPGKQKNRMTKTGLLSGMKSAYKKATVTVAEGESIDLFSM</sequence>
<dbReference type="PANTHER" id="PTHR11620">
    <property type="entry name" value="60S RIBOSOMAL PROTEIN L23A"/>
    <property type="match status" value="1"/>
</dbReference>
<evidence type="ECO:0000313" key="5">
    <source>
        <dbReference type="EMBL" id="GAA4451982.1"/>
    </source>
</evidence>
<reference evidence="6" key="1">
    <citation type="journal article" date="2019" name="Int. J. Syst. Evol. Microbiol.">
        <title>The Global Catalogue of Microorganisms (GCM) 10K type strain sequencing project: providing services to taxonomists for standard genome sequencing and annotation.</title>
        <authorList>
            <consortium name="The Broad Institute Genomics Platform"/>
            <consortium name="The Broad Institute Genome Sequencing Center for Infectious Disease"/>
            <person name="Wu L."/>
            <person name="Ma J."/>
        </authorList>
    </citation>
    <scope>NUCLEOTIDE SEQUENCE [LARGE SCALE GENOMIC DNA]</scope>
    <source>
        <strain evidence="6">JCM 31921</strain>
    </source>
</reference>
<comment type="similarity">
    <text evidence="1 4">Belongs to the universal ribosomal protein uL23 family.</text>
</comment>
<evidence type="ECO:0000256" key="1">
    <source>
        <dbReference type="ARBA" id="ARBA00006700"/>
    </source>
</evidence>
<dbReference type="Pfam" id="PF00276">
    <property type="entry name" value="Ribosomal_L23"/>
    <property type="match status" value="1"/>
</dbReference>
<dbReference type="Gene3D" id="3.30.70.330">
    <property type="match status" value="1"/>
</dbReference>
<keyword evidence="3 4" id="KW-0687">Ribonucleoprotein</keyword>
<dbReference type="HAMAP" id="MF_01369_B">
    <property type="entry name" value="Ribosomal_uL23_B"/>
    <property type="match status" value="1"/>
</dbReference>
<keyword evidence="4" id="KW-0694">RNA-binding</keyword>
<evidence type="ECO:0000313" key="6">
    <source>
        <dbReference type="Proteomes" id="UP001501410"/>
    </source>
</evidence>